<protein>
    <submittedName>
        <fullName evidence="2">Terminase large subunit</fullName>
    </submittedName>
</protein>
<feature type="region of interest" description="Disordered" evidence="1">
    <location>
        <begin position="458"/>
        <end position="482"/>
    </location>
</feature>
<evidence type="ECO:0000256" key="1">
    <source>
        <dbReference type="SAM" id="MobiDB-lite"/>
    </source>
</evidence>
<feature type="compositionally biased region" description="Basic and acidic residues" evidence="1">
    <location>
        <begin position="462"/>
        <end position="482"/>
    </location>
</feature>
<dbReference type="Gene3D" id="3.30.420.240">
    <property type="match status" value="1"/>
</dbReference>
<dbReference type="Proteomes" id="UP000827260">
    <property type="component" value="Segment"/>
</dbReference>
<dbReference type="Pfam" id="PF03237">
    <property type="entry name" value="Terminase_6N"/>
    <property type="match status" value="1"/>
</dbReference>
<sequence>METDDLLHRFCDETGADPADVEERWAGRPDKIIEDIFRFPDEYGDPQRITLFGPYQPKFVHAYFYGDASTMNFLKGRRIGGTAIAVLCMALEGLTLPNQLYPIVVTKEEQAWSRINDLREIFNHCVFDVPLPTDNKGTLELWNGTKYMAYTSKPEGARGDGARSILFDEMAFMEKQEEQQRAFNPMLSLSNGKLLQISTPNSTHDLFMETQNKGTESGYTEDGEKTGVISLFQPTFHNADEIDIEVPLWEQDLEPARPDLNIDVVESDRAQDPMGFQQEYLCIPAEENYQFFSRVSVEASMEAGKEPDYEWGEYTLPQRGGQNIMFVDVGVSHDDTVISVFEHVEDRRYQRHIEAVGDDELRKAGIRDPDVENVEHIADRIAQVFRQMECSFLVFDQTGAGQFLKSALGTRISGGVIPFNFSDYKKVADIFGNTNAALRNDRVTLVPDDRLRRQLLSISRIQKKDSQTPRFSGKDNSPDGRDDMAIATVMSAFPPGFSGEGLSNPVERENAHYEVERPSYADDSPDSRPTGGASRAGGGSSDFESAFAGGTLRRSRQSGRSRTYKSRHARR</sequence>
<proteinExistence type="predicted"/>
<keyword evidence="3" id="KW-1185">Reference proteome</keyword>
<dbReference type="EMBL" id="MZ334522">
    <property type="protein sequence ID" value="UBF22699.1"/>
    <property type="molecule type" value="Genomic_DNA"/>
</dbReference>
<evidence type="ECO:0000313" key="3">
    <source>
        <dbReference type="Proteomes" id="UP000827260"/>
    </source>
</evidence>
<accession>A0AAE8XZY9</accession>
<evidence type="ECO:0000313" key="2">
    <source>
        <dbReference type="EMBL" id="UBF22699.1"/>
    </source>
</evidence>
<reference evidence="2" key="1">
    <citation type="submission" date="2021-05" db="EMBL/GenBank/DDBJ databases">
        <title>Diversity, taxonomy and evolution of archaeal viruses of the class Caudoviricetes.</title>
        <authorList>
            <person name="Liu Y."/>
            <person name="Demina T.A."/>
            <person name="Roux S."/>
            <person name="Aiewsakun P."/>
            <person name="Kazlauskas D."/>
            <person name="Simmonds P."/>
            <person name="Prangishvili D."/>
            <person name="Oksanen H.M."/>
            <person name="Krupovic M."/>
        </authorList>
    </citation>
    <scope>NUCLEOTIDE SEQUENCE</scope>
    <source>
        <strain evidence="2">HRTV-27/27</strain>
    </source>
</reference>
<feature type="region of interest" description="Disordered" evidence="1">
    <location>
        <begin position="512"/>
        <end position="571"/>
    </location>
</feature>
<dbReference type="InterPro" id="IPR027417">
    <property type="entry name" value="P-loop_NTPase"/>
</dbReference>
<organism evidence="2 3">
    <name type="scientific">Halorubrum tailed virus 27</name>
    <dbReference type="NCBI Taxonomy" id="2878008"/>
    <lineage>
        <taxon>Viruses</taxon>
        <taxon>Duplodnaviria</taxon>
        <taxon>Heunggongvirae</taxon>
        <taxon>Uroviricota</taxon>
        <taxon>Caudoviricetes</taxon>
        <taxon>Thumleimavirales</taxon>
        <taxon>Hafunaviridae</taxon>
        <taxon>Minorvirus</taxon>
        <taxon>Minorvirus thailandense</taxon>
        <taxon>Minorvirus HRTV27</taxon>
    </lineage>
</organism>
<feature type="compositionally biased region" description="Basic residues" evidence="1">
    <location>
        <begin position="553"/>
        <end position="571"/>
    </location>
</feature>
<dbReference type="Gene3D" id="3.40.50.300">
    <property type="entry name" value="P-loop containing nucleotide triphosphate hydrolases"/>
    <property type="match status" value="1"/>
</dbReference>
<name>A0AAE8XZY9_9CAUD</name>
<gene>
    <name evidence="2" type="ORF">HRTV-27_gp6</name>
</gene>